<organism evidence="1 2">
    <name type="scientific">Patulibacter medicamentivorans</name>
    <dbReference type="NCBI Taxonomy" id="1097667"/>
    <lineage>
        <taxon>Bacteria</taxon>
        <taxon>Bacillati</taxon>
        <taxon>Actinomycetota</taxon>
        <taxon>Thermoleophilia</taxon>
        <taxon>Solirubrobacterales</taxon>
        <taxon>Patulibacteraceae</taxon>
        <taxon>Patulibacter</taxon>
    </lineage>
</organism>
<gene>
    <name evidence="1" type="ORF">PAI11_03470</name>
</gene>
<evidence type="ECO:0000313" key="1">
    <source>
        <dbReference type="EMBL" id="EHN12773.1"/>
    </source>
</evidence>
<reference evidence="1 2" key="1">
    <citation type="journal article" date="2013" name="Biodegradation">
        <title>Quantitative proteomic analysis of ibuprofen-degrading Patulibacter sp. strain I11.</title>
        <authorList>
            <person name="Almeida B."/>
            <person name="Kjeldal H."/>
            <person name="Lolas I."/>
            <person name="Knudsen A.D."/>
            <person name="Carvalho G."/>
            <person name="Nielsen K.L."/>
            <person name="Barreto Crespo M.T."/>
            <person name="Stensballe A."/>
            <person name="Nielsen J.L."/>
        </authorList>
    </citation>
    <scope>NUCLEOTIDE SEQUENCE [LARGE SCALE GENOMIC DNA]</scope>
    <source>
        <strain evidence="1 2">I11</strain>
    </source>
</reference>
<dbReference type="Proteomes" id="UP000005143">
    <property type="component" value="Unassembled WGS sequence"/>
</dbReference>
<sequence length="54" mass="5785">MRRGHGGTPSQNYPYVKFSCGLTPTGRAIRSAYMRADMQLIGEAVDPALAGAGW</sequence>
<dbReference type="EMBL" id="AGUD01000011">
    <property type="protein sequence ID" value="EHN12773.1"/>
    <property type="molecule type" value="Genomic_DNA"/>
</dbReference>
<proteinExistence type="predicted"/>
<comment type="caution">
    <text evidence="1">The sequence shown here is derived from an EMBL/GenBank/DDBJ whole genome shotgun (WGS) entry which is preliminary data.</text>
</comment>
<evidence type="ECO:0000313" key="2">
    <source>
        <dbReference type="Proteomes" id="UP000005143"/>
    </source>
</evidence>
<accession>H0E0N9</accession>
<protein>
    <submittedName>
        <fullName evidence="1">Uncharacterized protein</fullName>
    </submittedName>
</protein>
<name>H0E0N9_9ACTN</name>
<dbReference type="AlphaFoldDB" id="H0E0N9"/>
<keyword evidence="2" id="KW-1185">Reference proteome</keyword>